<evidence type="ECO:0000313" key="1">
    <source>
        <dbReference type="EMBL" id="KXN66777.1"/>
    </source>
</evidence>
<dbReference type="EMBL" id="KQ964690">
    <property type="protein sequence ID" value="KXN66777.1"/>
    <property type="molecule type" value="Genomic_DNA"/>
</dbReference>
<sequence length="543" mass="62314">MEFEIISNGESSNGGINSINSIDDSSTDINNIIVTAATNTWSNLPKKDIEKILSYTPKYFRKSLRFINKHWNREVSGLLIPSYSLIKESESSYIINKYGNNFTKFDNFGADFWKLMRLTPYEIGGLRSLKWKLITDEDLEALQFILKTCNRVNFIYFRDEEEEINPFTAFKVTKWGHLISDLIDYPALEGVYINFKCVHLHPIVNILPLLSLKQYKLKLSSNHLNQCSEVIKKSHYLSNLQIEFKHYDNELNYKYLVDFLDVSGPLGSKLEYFKLLIKDPKVQNVNTFRDHLKSLLIGIFTNPNLSNLRTLNLNLGNCGLDLDYGILQGPITDPCLSWSKLTKLSLFAVDEYLMSHIFDNCDNLRELSFGSALVLPFDASITETKPMKYLTKLSFKGFHTSLTNQGHLVQHLFPNVVTLALHLSYSQSRSITMDAYYIPLLFSTLTRVILSSEEYSLEKFATSWTTDLPWKEFYLTISSANRHLLSPILAKLPELEHLYIHHGYLDTKVGRGDLGPCKAKVYSALKVPELEFEFSVGKKLAIH</sequence>
<evidence type="ECO:0008006" key="3">
    <source>
        <dbReference type="Google" id="ProtNLM"/>
    </source>
</evidence>
<gene>
    <name evidence="1" type="ORF">CONCODRAFT_80392</name>
</gene>
<dbReference type="AlphaFoldDB" id="A0A137NVJ7"/>
<accession>A0A137NVJ7</accession>
<keyword evidence="2" id="KW-1185">Reference proteome</keyword>
<evidence type="ECO:0000313" key="2">
    <source>
        <dbReference type="Proteomes" id="UP000070444"/>
    </source>
</evidence>
<reference evidence="1 2" key="1">
    <citation type="journal article" date="2015" name="Genome Biol. Evol.">
        <title>Phylogenomic analyses indicate that early fungi evolved digesting cell walls of algal ancestors of land plants.</title>
        <authorList>
            <person name="Chang Y."/>
            <person name="Wang S."/>
            <person name="Sekimoto S."/>
            <person name="Aerts A.L."/>
            <person name="Choi C."/>
            <person name="Clum A."/>
            <person name="LaButti K.M."/>
            <person name="Lindquist E.A."/>
            <person name="Yee Ngan C."/>
            <person name="Ohm R.A."/>
            <person name="Salamov A.A."/>
            <person name="Grigoriev I.V."/>
            <person name="Spatafora J.W."/>
            <person name="Berbee M.L."/>
        </authorList>
    </citation>
    <scope>NUCLEOTIDE SEQUENCE [LARGE SCALE GENOMIC DNA]</scope>
    <source>
        <strain evidence="1 2">NRRL 28638</strain>
    </source>
</reference>
<proteinExistence type="predicted"/>
<protein>
    <recommendedName>
        <fullName evidence="3">F-box domain-containing protein</fullName>
    </recommendedName>
</protein>
<organism evidence="1 2">
    <name type="scientific">Conidiobolus coronatus (strain ATCC 28846 / CBS 209.66 / NRRL 28638)</name>
    <name type="common">Delacroixia coronata</name>
    <dbReference type="NCBI Taxonomy" id="796925"/>
    <lineage>
        <taxon>Eukaryota</taxon>
        <taxon>Fungi</taxon>
        <taxon>Fungi incertae sedis</taxon>
        <taxon>Zoopagomycota</taxon>
        <taxon>Entomophthoromycotina</taxon>
        <taxon>Entomophthoromycetes</taxon>
        <taxon>Entomophthorales</taxon>
        <taxon>Ancylistaceae</taxon>
        <taxon>Conidiobolus</taxon>
    </lineage>
</organism>
<dbReference type="Proteomes" id="UP000070444">
    <property type="component" value="Unassembled WGS sequence"/>
</dbReference>
<name>A0A137NVJ7_CONC2</name>